<dbReference type="InterPro" id="IPR003439">
    <property type="entry name" value="ABC_transporter-like_ATP-bd"/>
</dbReference>
<dbReference type="Gene3D" id="3.40.50.300">
    <property type="entry name" value="P-loop containing nucleotide triphosphate hydrolases"/>
    <property type="match status" value="1"/>
</dbReference>
<dbReference type="OrthoDB" id="9802264at2"/>
<evidence type="ECO:0000256" key="3">
    <source>
        <dbReference type="ARBA" id="ARBA00022840"/>
    </source>
</evidence>
<dbReference type="CDD" id="cd03255">
    <property type="entry name" value="ABC_MJ0796_LolCDE_FtsE"/>
    <property type="match status" value="1"/>
</dbReference>
<proteinExistence type="predicted"/>
<dbReference type="Proteomes" id="UP000069771">
    <property type="component" value="Chromosome"/>
</dbReference>
<name>A0A140DRR4_9FIRM</name>
<dbReference type="AlphaFoldDB" id="A0A140DRR4"/>
<dbReference type="GO" id="GO:0005524">
    <property type="term" value="F:ATP binding"/>
    <property type="evidence" value="ECO:0007669"/>
    <property type="project" value="UniProtKB-KW"/>
</dbReference>
<gene>
    <name evidence="5" type="ORF">AALO17_02070</name>
</gene>
<dbReference type="FunFam" id="3.40.50.300:FF:000032">
    <property type="entry name" value="Export ABC transporter ATP-binding protein"/>
    <property type="match status" value="1"/>
</dbReference>
<reference evidence="5 6" key="1">
    <citation type="journal article" date="2016" name="Gut Pathog.">
        <title>Whole genome sequencing of "Faecalibaculum rodentium" ALO17, isolated from C57BL/6J laboratory mouse feces.</title>
        <authorList>
            <person name="Lim S."/>
            <person name="Chang D.H."/>
            <person name="Ahn S."/>
            <person name="Kim B.C."/>
        </authorList>
    </citation>
    <scope>NUCLEOTIDE SEQUENCE [LARGE SCALE GENOMIC DNA]</scope>
    <source>
        <strain evidence="5 6">Alo17</strain>
    </source>
</reference>
<dbReference type="GO" id="GO:0005886">
    <property type="term" value="C:plasma membrane"/>
    <property type="evidence" value="ECO:0007669"/>
    <property type="project" value="TreeGrafter"/>
</dbReference>
<dbReference type="EMBL" id="CP011391">
    <property type="protein sequence ID" value="AMK53341.1"/>
    <property type="molecule type" value="Genomic_DNA"/>
</dbReference>
<sequence>MNNTPQPIIEVRHLRREYPVEDDPVVALDDVSLDIARGEICCIFGPSGSGKSTLLNQLAGLEPATSGAVRIDGTIINLLDQTQLTDFRRRHMGFIFQSYNLLPHLSLLENTALPLLFEGISRNTREAKAAALLKAVGLEDRMRHKPGQMSGGQQQRAGIARAFITDPEIIFADEPTGNLDSKSSRAVMEMMHRFSRQSGKTIVIVSHDPDAAAWADHIITLKDGNIVEETWNQHTEHKND</sequence>
<dbReference type="STRING" id="1702221.AALO17_02070"/>
<evidence type="ECO:0000256" key="2">
    <source>
        <dbReference type="ARBA" id="ARBA00022741"/>
    </source>
</evidence>
<evidence type="ECO:0000313" key="6">
    <source>
        <dbReference type="Proteomes" id="UP000069771"/>
    </source>
</evidence>
<dbReference type="RefSeq" id="WP_067554337.1">
    <property type="nucleotide sequence ID" value="NZ_CAKOCV010000016.1"/>
</dbReference>
<dbReference type="SMART" id="SM00382">
    <property type="entry name" value="AAA"/>
    <property type="match status" value="1"/>
</dbReference>
<dbReference type="GO" id="GO:0016887">
    <property type="term" value="F:ATP hydrolysis activity"/>
    <property type="evidence" value="ECO:0007669"/>
    <property type="project" value="InterPro"/>
</dbReference>
<organism evidence="5 6">
    <name type="scientific">Faecalibaculum rodentium</name>
    <dbReference type="NCBI Taxonomy" id="1702221"/>
    <lineage>
        <taxon>Bacteria</taxon>
        <taxon>Bacillati</taxon>
        <taxon>Bacillota</taxon>
        <taxon>Erysipelotrichia</taxon>
        <taxon>Erysipelotrichales</taxon>
        <taxon>Erysipelotrichaceae</taxon>
        <taxon>Faecalibaculum</taxon>
    </lineage>
</organism>
<keyword evidence="1" id="KW-0813">Transport</keyword>
<dbReference type="InterPro" id="IPR027417">
    <property type="entry name" value="P-loop_NTPase"/>
</dbReference>
<dbReference type="GO" id="GO:0022857">
    <property type="term" value="F:transmembrane transporter activity"/>
    <property type="evidence" value="ECO:0007669"/>
    <property type="project" value="TreeGrafter"/>
</dbReference>
<dbReference type="KEGG" id="fro:AALO17_02070"/>
<evidence type="ECO:0000313" key="5">
    <source>
        <dbReference type="EMBL" id="AMK53341.1"/>
    </source>
</evidence>
<keyword evidence="6" id="KW-1185">Reference proteome</keyword>
<keyword evidence="2" id="KW-0547">Nucleotide-binding</keyword>
<keyword evidence="3" id="KW-0067">ATP-binding</keyword>
<dbReference type="GeneID" id="78477104"/>
<dbReference type="PROSITE" id="PS50893">
    <property type="entry name" value="ABC_TRANSPORTER_2"/>
    <property type="match status" value="1"/>
</dbReference>
<dbReference type="Pfam" id="PF00005">
    <property type="entry name" value="ABC_tran"/>
    <property type="match status" value="1"/>
</dbReference>
<feature type="domain" description="ABC transporter" evidence="4">
    <location>
        <begin position="9"/>
        <end position="240"/>
    </location>
</feature>
<evidence type="ECO:0000256" key="1">
    <source>
        <dbReference type="ARBA" id="ARBA00022448"/>
    </source>
</evidence>
<dbReference type="InterPro" id="IPR015854">
    <property type="entry name" value="ABC_transpr_LolD-like"/>
</dbReference>
<dbReference type="InterPro" id="IPR017871">
    <property type="entry name" value="ABC_transporter-like_CS"/>
</dbReference>
<dbReference type="PROSITE" id="PS00211">
    <property type="entry name" value="ABC_TRANSPORTER_1"/>
    <property type="match status" value="1"/>
</dbReference>
<evidence type="ECO:0000259" key="4">
    <source>
        <dbReference type="PROSITE" id="PS50893"/>
    </source>
</evidence>
<dbReference type="PANTHER" id="PTHR24220">
    <property type="entry name" value="IMPORT ATP-BINDING PROTEIN"/>
    <property type="match status" value="1"/>
</dbReference>
<accession>A0A140DRR4</accession>
<dbReference type="SUPFAM" id="SSF52540">
    <property type="entry name" value="P-loop containing nucleoside triphosphate hydrolases"/>
    <property type="match status" value="1"/>
</dbReference>
<dbReference type="InterPro" id="IPR003593">
    <property type="entry name" value="AAA+_ATPase"/>
</dbReference>
<protein>
    <submittedName>
        <fullName evidence="5">ABC transporter</fullName>
    </submittedName>
</protein>
<dbReference type="InterPro" id="IPR017911">
    <property type="entry name" value="MacB-like_ATP-bd"/>
</dbReference>
<dbReference type="GO" id="GO:0098796">
    <property type="term" value="C:membrane protein complex"/>
    <property type="evidence" value="ECO:0007669"/>
    <property type="project" value="UniProtKB-ARBA"/>
</dbReference>
<dbReference type="PANTHER" id="PTHR24220:SF86">
    <property type="entry name" value="ABC TRANSPORTER ABCH.1"/>
    <property type="match status" value="1"/>
</dbReference>